<name>A0ABU7J4U7_9GAMM</name>
<comment type="similarity">
    <text evidence="2">Belongs to the CDP-glycerol glycerophosphotransferase family.</text>
</comment>
<dbReference type="InterPro" id="IPR043149">
    <property type="entry name" value="TagF_N"/>
</dbReference>
<dbReference type="CDD" id="cd03811">
    <property type="entry name" value="GT4_GT28_WabH-like"/>
    <property type="match status" value="1"/>
</dbReference>
<protein>
    <submittedName>
        <fullName evidence="9">CDP-glycerol glycerophosphotransferase family protein</fullName>
    </submittedName>
</protein>
<keyword evidence="3" id="KW-1003">Cell membrane</keyword>
<dbReference type="Pfam" id="PF04464">
    <property type="entry name" value="Glyphos_transf"/>
    <property type="match status" value="1"/>
</dbReference>
<evidence type="ECO:0000313" key="10">
    <source>
        <dbReference type="Proteomes" id="UP001336314"/>
    </source>
</evidence>
<comment type="caution">
    <text evidence="9">The sequence shown here is derived from an EMBL/GenBank/DDBJ whole genome shotgun (WGS) entry which is preliminary data.</text>
</comment>
<dbReference type="RefSeq" id="WP_330128620.1">
    <property type="nucleotide sequence ID" value="NZ_JAUHLI010000007.1"/>
</dbReference>
<dbReference type="InterPro" id="IPR011990">
    <property type="entry name" value="TPR-like_helical_dom_sf"/>
</dbReference>
<dbReference type="Gene3D" id="1.25.40.10">
    <property type="entry name" value="Tetratricopeptide repeat domain"/>
    <property type="match status" value="3"/>
</dbReference>
<dbReference type="InterPro" id="IPR019734">
    <property type="entry name" value="TPR_rpt"/>
</dbReference>
<evidence type="ECO:0000256" key="4">
    <source>
        <dbReference type="ARBA" id="ARBA00022679"/>
    </source>
</evidence>
<keyword evidence="7" id="KW-0802">TPR repeat</keyword>
<organism evidence="9 10">
    <name type="scientific">Alkalimonas cellulosilytica</name>
    <dbReference type="NCBI Taxonomy" id="3058395"/>
    <lineage>
        <taxon>Bacteria</taxon>
        <taxon>Pseudomonadati</taxon>
        <taxon>Pseudomonadota</taxon>
        <taxon>Gammaproteobacteria</taxon>
        <taxon>Alkalimonas</taxon>
    </lineage>
</organism>
<evidence type="ECO:0000256" key="5">
    <source>
        <dbReference type="ARBA" id="ARBA00022944"/>
    </source>
</evidence>
<feature type="domain" description="Glycosyl transferase family 1" evidence="8">
    <location>
        <begin position="1337"/>
        <end position="1484"/>
    </location>
</feature>
<dbReference type="InterPro" id="IPR043148">
    <property type="entry name" value="TagF_C"/>
</dbReference>
<evidence type="ECO:0000256" key="1">
    <source>
        <dbReference type="ARBA" id="ARBA00004202"/>
    </source>
</evidence>
<accession>A0ABU7J4U7</accession>
<dbReference type="Gene3D" id="3.40.50.11820">
    <property type="match status" value="1"/>
</dbReference>
<dbReference type="Proteomes" id="UP001336314">
    <property type="component" value="Unassembled WGS sequence"/>
</dbReference>
<dbReference type="Pfam" id="PF00534">
    <property type="entry name" value="Glycos_transf_1"/>
    <property type="match status" value="1"/>
</dbReference>
<dbReference type="PANTHER" id="PTHR37316">
    <property type="entry name" value="TEICHOIC ACID GLYCEROL-PHOSPHATE PRIMASE"/>
    <property type="match status" value="1"/>
</dbReference>
<evidence type="ECO:0000256" key="2">
    <source>
        <dbReference type="ARBA" id="ARBA00010488"/>
    </source>
</evidence>
<dbReference type="SMART" id="SM00028">
    <property type="entry name" value="TPR"/>
    <property type="match status" value="6"/>
</dbReference>
<feature type="repeat" description="TPR" evidence="7">
    <location>
        <begin position="374"/>
        <end position="407"/>
    </location>
</feature>
<keyword evidence="10" id="KW-1185">Reference proteome</keyword>
<dbReference type="InterPro" id="IPR007554">
    <property type="entry name" value="Glycerophosphate_synth"/>
</dbReference>
<evidence type="ECO:0000256" key="3">
    <source>
        <dbReference type="ARBA" id="ARBA00022475"/>
    </source>
</evidence>
<keyword evidence="5" id="KW-0777">Teichoic acid biosynthesis</keyword>
<reference evidence="9 10" key="1">
    <citation type="submission" date="2023-07" db="EMBL/GenBank/DDBJ databases">
        <title>Alkalimonas sp., MEB108 novel, alkaliphilic bacterium isolated from Lonar Lake, India.</title>
        <authorList>
            <person name="Joshi A."/>
            <person name="Thite S."/>
        </authorList>
    </citation>
    <scope>NUCLEOTIDE SEQUENCE [LARGE SCALE GENOMIC DNA]</scope>
    <source>
        <strain evidence="9 10">MEB108</strain>
    </source>
</reference>
<dbReference type="EMBL" id="JAUHLI010000007">
    <property type="protein sequence ID" value="MEE2001521.1"/>
    <property type="molecule type" value="Genomic_DNA"/>
</dbReference>
<dbReference type="SUPFAM" id="SSF48452">
    <property type="entry name" value="TPR-like"/>
    <property type="match status" value="2"/>
</dbReference>
<gene>
    <name evidence="9" type="ORF">QWY20_08650</name>
</gene>
<proteinExistence type="inferred from homology"/>
<dbReference type="Gene3D" id="3.40.50.2000">
    <property type="entry name" value="Glycogen Phosphorylase B"/>
    <property type="match status" value="2"/>
</dbReference>
<dbReference type="PANTHER" id="PTHR37316:SF3">
    <property type="entry name" value="TEICHOIC ACID GLYCEROL-PHOSPHATE TRANSFERASE"/>
    <property type="match status" value="1"/>
</dbReference>
<dbReference type="InterPro" id="IPR051612">
    <property type="entry name" value="Teichoic_Acid_Biosynth"/>
</dbReference>
<dbReference type="SUPFAM" id="SSF53756">
    <property type="entry name" value="UDP-Glycosyltransferase/glycogen phosphorylase"/>
    <property type="match status" value="3"/>
</dbReference>
<evidence type="ECO:0000256" key="6">
    <source>
        <dbReference type="ARBA" id="ARBA00023136"/>
    </source>
</evidence>
<evidence type="ECO:0000259" key="8">
    <source>
        <dbReference type="Pfam" id="PF00534"/>
    </source>
</evidence>
<keyword evidence="4" id="KW-0808">Transferase</keyword>
<evidence type="ECO:0000313" key="9">
    <source>
        <dbReference type="EMBL" id="MEE2001521.1"/>
    </source>
</evidence>
<dbReference type="InterPro" id="IPR001296">
    <property type="entry name" value="Glyco_trans_1"/>
</dbReference>
<sequence length="1511" mass="171109">MKKIHININDTKNYHSIQQQVVDEICGYLPDGENTSRSINYNRPGAVNISLFVRHPAEVYVGHNLADKNYLWSKTDTGDRFINQFELVFVPGAWLKKRLLQSKTVRLHPSQIVVAGSPRVDYLKRLQSQMPAVSGKLRVLWAPGHDNWKDKDGSAMGSYPQFQGYLDKLRRDFEVTSVVHPRNRKDKTAITEALLQADVVISDFSSVIYEAWALGKPVIFPRWLLGDKVLKRAPTSAEAYIFAEGLGYHPQSMEELIQILQQGPVICERTQQFIEEYIYQDDHLSAGQIIAQHVINLADADSKAGRATLEATATSLLRQKEWLQAEQAYRQLIEQSLGQADYYRQLALCLNRQNKTWQEVEALTAALAIENLDALLNIQLAQAQEKMRRYREAAQSFAKAIELDPKHQDVSLWYFQQAAALQQCGKAADGMQIRQLQAQAIASDKMLNSAELGLGILYQALERWHEGYQAFVAEISDKPGHAVLHAHAAYCAMRSYQWTEAVQHWQLALAMQPTQAEWHYRLAISYEQLASLAEAADAFALAVALKPEQRYWHYRYARCLTAQQRWQEALQVFAAMPAAVLTTTEDKATAPLVLAAVSPARQLPANQHLLSMPANPAWQQKASAARDLLRQQLQQDTVSAEVWFGLAQAHAVLAEWPEAAEAAAQAIARSAEHQPLYFELLAACQAKQGLQQQACHSYLQCYHLEPPFGDEPASTPLSATVSLLARYAHYRETLPLQPRCIVYESFNGNGMSCNPYGLFVELLQSEDFAHYTHVWVINDLARIPQQYRQQPNIVFVPKASDLYLRYIASAAYLINNSGFPPYFSTRPDQRYLATWHGTPLKTLGKEQKYKFFDHKRTQRNFLQATHLITPNPHTTGITINSYDLKPLFQGKLAETGYPRIDRTLNLTEQEKQQLKTSLGLQPELPVVLYAPTWRGTLTDVRFDTDKLADDMTVLSQQPCQLLFRGHSLMEALLAESALNCQVVPESIDTNELLAIVDVLITDYSSIFFDFLPRQKPILYYAYDLAEYEQERGLYFSMEQMPGSVCQSIDELSTALQQALTQGLAGKQAAFAAANAEFCPHEDGRAAARVIDFFMRDQHQAVQYDGAQSSQKIALICPGSFAPNGITSSFQNLLAATRDSEYQLVIPFLPHSIESVPANLEKFYEFPQTLPYVPRYGSVVMTLQEREVRLRAEKQYYQHLTEQEWRILAGMYARDFTRIFGPRPIDVAIHFSGYDLLWANLFAFGQQIKQRVIYLHNDLHAEWQARFPYLQNIFHLYRFYHKLVSVSEQTSALNQQNLAEAFGLDAARFCFSNNLQDPERVKRLAAEPFEQASDQALFRPGCTTFITMGRLSVEKDHHKLIEAFSQLHARYPATQLIILGSGPLQSELSQQILAKKLQGSVHLLGQRKNPFPLLKAADCFVLSSNHEGQPMVLFEAMILQKPILSTDITGSRSALQGRTGTLVENSVAGLLQGMERFLTGQDQQELFDIQHYQQEALAMFYRTIAEDSDASE</sequence>
<dbReference type="PROSITE" id="PS50005">
    <property type="entry name" value="TPR"/>
    <property type="match status" value="2"/>
</dbReference>
<keyword evidence="6" id="KW-0472">Membrane</keyword>
<evidence type="ECO:0000256" key="7">
    <source>
        <dbReference type="PROSITE-ProRule" id="PRU00339"/>
    </source>
</evidence>
<comment type="subcellular location">
    <subcellularLocation>
        <location evidence="1">Cell membrane</location>
        <topology evidence="1">Peripheral membrane protein</topology>
    </subcellularLocation>
</comment>
<dbReference type="Pfam" id="PF13432">
    <property type="entry name" value="TPR_16"/>
    <property type="match status" value="1"/>
</dbReference>
<feature type="repeat" description="TPR" evidence="7">
    <location>
        <begin position="516"/>
        <end position="549"/>
    </location>
</feature>
<dbReference type="Gene3D" id="3.40.50.12580">
    <property type="match status" value="2"/>
</dbReference>